<accession>A0A543PDV4</accession>
<evidence type="ECO:0000313" key="3">
    <source>
        <dbReference type="EMBL" id="TQN42240.1"/>
    </source>
</evidence>
<dbReference type="Gene3D" id="3.40.50.720">
    <property type="entry name" value="NAD(P)-binding Rossmann-like Domain"/>
    <property type="match status" value="1"/>
</dbReference>
<dbReference type="Proteomes" id="UP000319865">
    <property type="component" value="Unassembled WGS sequence"/>
</dbReference>
<evidence type="ECO:0000313" key="4">
    <source>
        <dbReference type="Proteomes" id="UP000319865"/>
    </source>
</evidence>
<comment type="caution">
    <text evidence="3">The sequence shown here is derived from an EMBL/GenBank/DDBJ whole genome shotgun (WGS) entry which is preliminary data.</text>
</comment>
<sequence length="350" mass="37158">MNGARVRIVVVGAGLIGRRHIDLVRAGTRCELAAIVDPAPAAGELAARLDVPWSPSLTDLLAEPLAERTGVIVATPNRLHVGHGLACIAAGVPVLVEKPLADSVADGVRLVEAAEAAAVPLLVGHHRRHSPLVESARRLVHDGTLGRLVAVQGSALFHKPDEYYDAAPWRREPGGGPLLINLVHEVDVMRAICGDVVAVQAMAASTIRGFPVEDTAAVSLLFANGAMGSFLLSDAAASPRSWEQTSREDPRYPTHPDEDCYLVAGTTGSVEVPTMRLRTYAGTRSWEEPFESTIVDVPRDDPLVRQLDHFCDVVLGAAAPLVSGRDALETLRVTQAIAEAARTGRLVELG</sequence>
<dbReference type="AlphaFoldDB" id="A0A543PDV4"/>
<dbReference type="PANTHER" id="PTHR43377:SF8">
    <property type="entry name" value="BLR3664 PROTEIN"/>
    <property type="match status" value="1"/>
</dbReference>
<dbReference type="SUPFAM" id="SSF51735">
    <property type="entry name" value="NAD(P)-binding Rossmann-fold domains"/>
    <property type="match status" value="1"/>
</dbReference>
<dbReference type="PANTHER" id="PTHR43377">
    <property type="entry name" value="BILIVERDIN REDUCTASE A"/>
    <property type="match status" value="1"/>
</dbReference>
<dbReference type="InterPro" id="IPR055170">
    <property type="entry name" value="GFO_IDH_MocA-like_dom"/>
</dbReference>
<dbReference type="GO" id="GO:0000166">
    <property type="term" value="F:nucleotide binding"/>
    <property type="evidence" value="ECO:0007669"/>
    <property type="project" value="InterPro"/>
</dbReference>
<name>A0A543PDV4_9ACTN</name>
<gene>
    <name evidence="3" type="ORF">FHU33_1635</name>
</gene>
<feature type="domain" description="Gfo/Idh/MocA-like oxidoreductase N-terminal" evidence="1">
    <location>
        <begin position="6"/>
        <end position="125"/>
    </location>
</feature>
<protein>
    <submittedName>
        <fullName evidence="3">Putative dehydrogenase</fullName>
    </submittedName>
</protein>
<dbReference type="InterPro" id="IPR051450">
    <property type="entry name" value="Gfo/Idh/MocA_Oxidoreductases"/>
</dbReference>
<organism evidence="3 4">
    <name type="scientific">Blastococcus colisei</name>
    <dbReference type="NCBI Taxonomy" id="1564162"/>
    <lineage>
        <taxon>Bacteria</taxon>
        <taxon>Bacillati</taxon>
        <taxon>Actinomycetota</taxon>
        <taxon>Actinomycetes</taxon>
        <taxon>Geodermatophilales</taxon>
        <taxon>Geodermatophilaceae</taxon>
        <taxon>Blastococcus</taxon>
    </lineage>
</organism>
<dbReference type="EMBL" id="VFQE01000001">
    <property type="protein sequence ID" value="TQN42240.1"/>
    <property type="molecule type" value="Genomic_DNA"/>
</dbReference>
<feature type="domain" description="GFO/IDH/MocA-like oxidoreductase" evidence="2">
    <location>
        <begin position="134"/>
        <end position="270"/>
    </location>
</feature>
<dbReference type="Pfam" id="PF22725">
    <property type="entry name" value="GFO_IDH_MocA_C3"/>
    <property type="match status" value="1"/>
</dbReference>
<dbReference type="RefSeq" id="WP_142024881.1">
    <property type="nucleotide sequence ID" value="NZ_VFQE01000001.1"/>
</dbReference>
<reference evidence="3 4" key="1">
    <citation type="submission" date="2019-06" db="EMBL/GenBank/DDBJ databases">
        <title>Sequencing the genomes of 1000 actinobacteria strains.</title>
        <authorList>
            <person name="Klenk H.-P."/>
        </authorList>
    </citation>
    <scope>NUCLEOTIDE SEQUENCE [LARGE SCALE GENOMIC DNA]</scope>
    <source>
        <strain evidence="3 4">DSM 46837</strain>
    </source>
</reference>
<dbReference type="SUPFAM" id="SSF55347">
    <property type="entry name" value="Glyceraldehyde-3-phosphate dehydrogenase-like, C-terminal domain"/>
    <property type="match status" value="1"/>
</dbReference>
<evidence type="ECO:0000259" key="2">
    <source>
        <dbReference type="Pfam" id="PF22725"/>
    </source>
</evidence>
<dbReference type="Pfam" id="PF01408">
    <property type="entry name" value="GFO_IDH_MocA"/>
    <property type="match status" value="1"/>
</dbReference>
<dbReference type="Gene3D" id="3.30.360.10">
    <property type="entry name" value="Dihydrodipicolinate Reductase, domain 2"/>
    <property type="match status" value="1"/>
</dbReference>
<evidence type="ECO:0000259" key="1">
    <source>
        <dbReference type="Pfam" id="PF01408"/>
    </source>
</evidence>
<dbReference type="InterPro" id="IPR036291">
    <property type="entry name" value="NAD(P)-bd_dom_sf"/>
</dbReference>
<proteinExistence type="predicted"/>
<keyword evidence="4" id="KW-1185">Reference proteome</keyword>
<dbReference type="InterPro" id="IPR000683">
    <property type="entry name" value="Gfo/Idh/MocA-like_OxRdtase_N"/>
</dbReference>
<dbReference type="OrthoDB" id="9815825at2"/>